<accession>A0A1I7X3T2</accession>
<proteinExistence type="predicted"/>
<evidence type="ECO:0000313" key="1">
    <source>
        <dbReference type="Proteomes" id="UP000095283"/>
    </source>
</evidence>
<keyword evidence="1" id="KW-1185">Reference proteome</keyword>
<dbReference type="WBParaSite" id="Hba_12259">
    <property type="protein sequence ID" value="Hba_12259"/>
    <property type="gene ID" value="Hba_12259"/>
</dbReference>
<reference evidence="2" key="1">
    <citation type="submission" date="2016-11" db="UniProtKB">
        <authorList>
            <consortium name="WormBaseParasite"/>
        </authorList>
    </citation>
    <scope>IDENTIFICATION</scope>
</reference>
<dbReference type="AlphaFoldDB" id="A0A1I7X3T2"/>
<protein>
    <submittedName>
        <fullName evidence="2">Pept_C1 domain-containing protein</fullName>
    </submittedName>
</protein>
<dbReference type="Proteomes" id="UP000095283">
    <property type="component" value="Unplaced"/>
</dbReference>
<name>A0A1I7X3T2_HETBA</name>
<evidence type="ECO:0000313" key="2">
    <source>
        <dbReference type="WBParaSite" id="Hba_12259"/>
    </source>
</evidence>
<sequence length="74" mass="8247">MASDELMNQSLDDGTVCGKMGQLFMYSTHLHDTGQFKEETPSHVEDSKEDKCRGTGSIGKELFAVRIINKLVQL</sequence>
<organism evidence="1 2">
    <name type="scientific">Heterorhabditis bacteriophora</name>
    <name type="common">Entomopathogenic nematode worm</name>
    <dbReference type="NCBI Taxonomy" id="37862"/>
    <lineage>
        <taxon>Eukaryota</taxon>
        <taxon>Metazoa</taxon>
        <taxon>Ecdysozoa</taxon>
        <taxon>Nematoda</taxon>
        <taxon>Chromadorea</taxon>
        <taxon>Rhabditida</taxon>
        <taxon>Rhabditina</taxon>
        <taxon>Rhabditomorpha</taxon>
        <taxon>Strongyloidea</taxon>
        <taxon>Heterorhabditidae</taxon>
        <taxon>Heterorhabditis</taxon>
    </lineage>
</organism>